<keyword evidence="20" id="KW-0753">Steroid metabolism</keyword>
<dbReference type="CDD" id="cd00683">
    <property type="entry name" value="Trans_IPPS_HH"/>
    <property type="match status" value="1"/>
</dbReference>
<keyword evidence="12" id="KW-0256">Endoplasmic reticulum</keyword>
<evidence type="ECO:0000256" key="3">
    <source>
        <dbReference type="ARBA" id="ARBA00005057"/>
    </source>
</evidence>
<keyword evidence="19" id="KW-1207">Sterol metabolism</keyword>
<keyword evidence="8" id="KW-0153">Cholesterol metabolism</keyword>
<evidence type="ECO:0000256" key="19">
    <source>
        <dbReference type="ARBA" id="ARBA00023166"/>
    </source>
</evidence>
<evidence type="ECO:0000256" key="11">
    <source>
        <dbReference type="ARBA" id="ARBA00022723"/>
    </source>
</evidence>
<evidence type="ECO:0000256" key="2">
    <source>
        <dbReference type="ARBA" id="ARBA00004477"/>
    </source>
</evidence>
<dbReference type="Gene3D" id="1.10.600.10">
    <property type="entry name" value="Farnesyl Diphosphate Synthase"/>
    <property type="match status" value="1"/>
</dbReference>
<evidence type="ECO:0000313" key="29">
    <source>
        <dbReference type="Proteomes" id="UP000694562"/>
    </source>
</evidence>
<keyword evidence="29" id="KW-1185">Reference proteome</keyword>
<dbReference type="PANTHER" id="PTHR11626:SF2">
    <property type="entry name" value="SQUALENE SYNTHASE"/>
    <property type="match status" value="1"/>
</dbReference>
<dbReference type="SUPFAM" id="SSF48576">
    <property type="entry name" value="Terpenoid synthases"/>
    <property type="match status" value="1"/>
</dbReference>
<evidence type="ECO:0000256" key="10">
    <source>
        <dbReference type="ARBA" id="ARBA00022692"/>
    </source>
</evidence>
<evidence type="ECO:0000256" key="9">
    <source>
        <dbReference type="ARBA" id="ARBA00022679"/>
    </source>
</evidence>
<feature type="region of interest" description="Disordered" evidence="27">
    <location>
        <begin position="49"/>
        <end position="82"/>
    </location>
</feature>
<keyword evidence="17" id="KW-0443">Lipid metabolism</keyword>
<accession>A0A8C4TRZ6</accession>
<keyword evidence="13" id="KW-0460">Magnesium</keyword>
<keyword evidence="11" id="KW-0479">Metal-binding</keyword>
<evidence type="ECO:0000256" key="4">
    <source>
        <dbReference type="ARBA" id="ARBA00006251"/>
    </source>
</evidence>
<comment type="catalytic activity">
    <reaction evidence="26">
        <text>2 (2E,6E)-farnesyl diphosphate + NADPH + H(+) = squalene + 2 diphosphate + NADP(+)</text>
        <dbReference type="Rhea" id="RHEA:32295"/>
        <dbReference type="ChEBI" id="CHEBI:15378"/>
        <dbReference type="ChEBI" id="CHEBI:15440"/>
        <dbReference type="ChEBI" id="CHEBI:33019"/>
        <dbReference type="ChEBI" id="CHEBI:57783"/>
        <dbReference type="ChEBI" id="CHEBI:58349"/>
        <dbReference type="ChEBI" id="CHEBI:175763"/>
        <dbReference type="EC" id="2.5.1.21"/>
    </reaction>
</comment>
<evidence type="ECO:0000256" key="24">
    <source>
        <dbReference type="ARBA" id="ARBA00048315"/>
    </source>
</evidence>
<dbReference type="EC" id="2.5.1.21" evidence="5 26"/>
<dbReference type="Proteomes" id="UP000694562">
    <property type="component" value="Unplaced"/>
</dbReference>
<evidence type="ECO:0000256" key="27">
    <source>
        <dbReference type="SAM" id="MobiDB-lite"/>
    </source>
</evidence>
<feature type="region of interest" description="Disordered" evidence="27">
    <location>
        <begin position="100"/>
        <end position="146"/>
    </location>
</feature>
<dbReference type="GO" id="GO:0055056">
    <property type="term" value="F:D-glucose transmembrane transporter activity"/>
    <property type="evidence" value="ECO:0007669"/>
    <property type="project" value="UniProtKB-UniRule"/>
</dbReference>
<evidence type="ECO:0000256" key="23">
    <source>
        <dbReference type="ARBA" id="ARBA00047541"/>
    </source>
</evidence>
<dbReference type="FunFam" id="1.10.600.10:FF:000053">
    <property type="entry name" value="Squalene synthase"/>
    <property type="match status" value="1"/>
</dbReference>
<keyword evidence="15" id="KW-1133">Transmembrane helix</keyword>
<dbReference type="SFLD" id="SFLDS00005">
    <property type="entry name" value="Isoprenoid_Synthase_Type_I"/>
    <property type="match status" value="1"/>
</dbReference>
<dbReference type="InterPro" id="IPR044844">
    <property type="entry name" value="Trans_IPPS_euk-type"/>
</dbReference>
<comment type="function">
    <text evidence="21">Catalyzes the condensation of 2 farnesyl pyrophosphate (FPP) moieties to form squalene. Proceeds in two distinct steps. In the first half-reaction, two molecules of FPP react to form the stable presqualene diphosphate intermediate (PSQPP), with concomitant release of a proton and a molecule of inorganic diphosphate. In the second half-reaction, PSQPP undergoes heterolysis, isomerization, and reduction with NADPH or NADH to form squalene. It is the first committed enzyme of the sterol biosynthesis pathway.</text>
</comment>
<evidence type="ECO:0000256" key="13">
    <source>
        <dbReference type="ARBA" id="ARBA00022842"/>
    </source>
</evidence>
<evidence type="ECO:0000256" key="1">
    <source>
        <dbReference type="ARBA" id="ARBA00001946"/>
    </source>
</evidence>
<dbReference type="InterPro" id="IPR006449">
    <property type="entry name" value="Squal_synth-like"/>
</dbReference>
<evidence type="ECO:0000256" key="17">
    <source>
        <dbReference type="ARBA" id="ARBA00023098"/>
    </source>
</evidence>
<sequence length="535" mass="59467">MCAWQRPRALQGRGVLHASHRLRALHRLQAVGALFGAGALRASHRLRAPQGRGARLGRARSGLRGRAGWGGGGAAAAPRRRAPMAASSKAVALLKRTLALSPPRGPPRALGRLRGGGRRAQLQRGAPATPPAPPLPAARLQPPPGSPLCPQDSLGCGLRTCYRYLNQTSRSFAAVIQALDGELRHAVCIFYLVLRALDTIEDDMSISLDIKVPMLHEFHSYLYQPEWKYMESKEKDRQVLEDFPTISMEFRNLSKVYQDVISDICHKMGIGMAEFLEKKVDSQHEWDKYCHYVAGLVGIGLSRLFSASELEDPIVGQDTELANSMGLFLQKTNIIRDYLEDQLEGREFWPREVWSRYAKKLSDLAKPENIDMAVQCLNELITNALHHVPDVLTYLSRLKNQSVFNFCAIPQVMAIATLAACYNNKQVFRGVVKIRKGQAVTLMMDATNIQAVKAIMYQYVEEIYQKIPSTDPSSNKTQQVIASIRAMSLPGSPMASRHHYSPIYLSCAMLLAALSWQYLSTISKATEEYVQAGEN</sequence>
<evidence type="ECO:0000256" key="15">
    <source>
        <dbReference type="ARBA" id="ARBA00022989"/>
    </source>
</evidence>
<dbReference type="PROSITE" id="PS01045">
    <property type="entry name" value="SQUALEN_PHYTOEN_SYN_2"/>
    <property type="match status" value="1"/>
</dbReference>
<evidence type="ECO:0000256" key="7">
    <source>
        <dbReference type="ARBA" id="ARBA00022516"/>
    </source>
</evidence>
<keyword evidence="9 26" id="KW-0808">Transferase</keyword>
<dbReference type="SFLD" id="SFLDG01018">
    <property type="entry name" value="Squalene/Phytoene_Synthase_Lik"/>
    <property type="match status" value="1"/>
</dbReference>
<dbReference type="AlphaFoldDB" id="A0A8C4TRZ6"/>
<dbReference type="OrthoDB" id="431150at2759"/>
<evidence type="ECO:0000256" key="12">
    <source>
        <dbReference type="ARBA" id="ARBA00022824"/>
    </source>
</evidence>
<organism evidence="28 29">
    <name type="scientific">Falco tinnunculus</name>
    <name type="common">Common kestrel</name>
    <dbReference type="NCBI Taxonomy" id="100819"/>
    <lineage>
        <taxon>Eukaryota</taxon>
        <taxon>Metazoa</taxon>
        <taxon>Chordata</taxon>
        <taxon>Craniata</taxon>
        <taxon>Vertebrata</taxon>
        <taxon>Euteleostomi</taxon>
        <taxon>Archelosauria</taxon>
        <taxon>Archosauria</taxon>
        <taxon>Dinosauria</taxon>
        <taxon>Saurischia</taxon>
        <taxon>Theropoda</taxon>
        <taxon>Coelurosauria</taxon>
        <taxon>Aves</taxon>
        <taxon>Neognathae</taxon>
        <taxon>Neoaves</taxon>
        <taxon>Telluraves</taxon>
        <taxon>Australaves</taxon>
        <taxon>Falconiformes</taxon>
        <taxon>Falconidae</taxon>
        <taxon>Falco</taxon>
    </lineage>
</organism>
<evidence type="ECO:0000256" key="22">
    <source>
        <dbReference type="ARBA" id="ARBA00047468"/>
    </source>
</evidence>
<dbReference type="GO" id="GO:0045338">
    <property type="term" value="P:farnesyl diphosphate metabolic process"/>
    <property type="evidence" value="ECO:0007669"/>
    <property type="project" value="InterPro"/>
</dbReference>
<comment type="pathway">
    <text evidence="3 26">Terpene metabolism; lanosterol biosynthesis; lanosterol from farnesyl diphosphate: step 1/3.</text>
</comment>
<evidence type="ECO:0000256" key="16">
    <source>
        <dbReference type="ARBA" id="ARBA00023027"/>
    </source>
</evidence>
<comment type="similarity">
    <text evidence="4 26">Belongs to the phytoene/squalene synthase family.</text>
</comment>
<comment type="subcellular location">
    <subcellularLocation>
        <location evidence="2">Endoplasmic reticulum membrane</location>
        <topology evidence="2">Multi-pass membrane protein</topology>
    </subcellularLocation>
</comment>
<comment type="catalytic activity">
    <reaction evidence="25">
        <text>2 (2E,6E)-farnesyl diphosphate + NADH + H(+) = squalene + 2 diphosphate + NAD(+)</text>
        <dbReference type="Rhea" id="RHEA:32299"/>
        <dbReference type="ChEBI" id="CHEBI:15378"/>
        <dbReference type="ChEBI" id="CHEBI:15440"/>
        <dbReference type="ChEBI" id="CHEBI:33019"/>
        <dbReference type="ChEBI" id="CHEBI:57540"/>
        <dbReference type="ChEBI" id="CHEBI:57945"/>
        <dbReference type="ChEBI" id="CHEBI:175763"/>
        <dbReference type="EC" id="2.5.1.21"/>
    </reaction>
    <physiologicalReaction direction="left-to-right" evidence="25">
        <dbReference type="Rhea" id="RHEA:32300"/>
    </physiologicalReaction>
</comment>
<evidence type="ECO:0000256" key="5">
    <source>
        <dbReference type="ARBA" id="ARBA00012373"/>
    </source>
</evidence>
<keyword evidence="14" id="KW-0521">NADP</keyword>
<dbReference type="InterPro" id="IPR019845">
    <property type="entry name" value="Squalene/phytoene_synthase_CS"/>
</dbReference>
<evidence type="ECO:0000256" key="21">
    <source>
        <dbReference type="ARBA" id="ARBA00045166"/>
    </source>
</evidence>
<dbReference type="Pfam" id="PF00494">
    <property type="entry name" value="SQS_PSY"/>
    <property type="match status" value="1"/>
</dbReference>
<evidence type="ECO:0000256" key="26">
    <source>
        <dbReference type="RuleBase" id="RU368088"/>
    </source>
</evidence>
<protein>
    <recommendedName>
        <fullName evidence="6 26">Squalene synthase</fullName>
        <shortName evidence="26">SQS</shortName>
        <shortName evidence="26">SS</shortName>
        <ecNumber evidence="5 26">2.5.1.21</ecNumber>
    </recommendedName>
</protein>
<reference evidence="28" key="1">
    <citation type="submission" date="2025-08" db="UniProtKB">
        <authorList>
            <consortium name="Ensembl"/>
        </authorList>
    </citation>
    <scope>IDENTIFICATION</scope>
</reference>
<feature type="compositionally biased region" description="Gly residues" evidence="27">
    <location>
        <begin position="65"/>
        <end position="74"/>
    </location>
</feature>
<keyword evidence="16" id="KW-0520">NAD</keyword>
<evidence type="ECO:0000313" key="28">
    <source>
        <dbReference type="Ensembl" id="ENSFTIP00000001531.1"/>
    </source>
</evidence>
<dbReference type="InterPro" id="IPR002060">
    <property type="entry name" value="Squ/phyt_synthse"/>
</dbReference>
<evidence type="ECO:0000256" key="8">
    <source>
        <dbReference type="ARBA" id="ARBA00022548"/>
    </source>
</evidence>
<dbReference type="PROSITE" id="PS01044">
    <property type="entry name" value="SQUALEN_PHYTOEN_SYN_1"/>
    <property type="match status" value="1"/>
</dbReference>
<dbReference type="GO" id="GO:0005789">
    <property type="term" value="C:endoplasmic reticulum membrane"/>
    <property type="evidence" value="ECO:0007669"/>
    <property type="project" value="UniProtKB-SubCell"/>
</dbReference>
<dbReference type="GO" id="GO:0006695">
    <property type="term" value="P:cholesterol biosynthetic process"/>
    <property type="evidence" value="ECO:0007669"/>
    <property type="project" value="TreeGrafter"/>
</dbReference>
<dbReference type="GO" id="GO:0051996">
    <property type="term" value="F:squalene synthase [NAD(P)H] activity"/>
    <property type="evidence" value="ECO:0007669"/>
    <property type="project" value="UniProtKB-UniRule"/>
</dbReference>
<comment type="cofactor">
    <cofactor evidence="1 26">
        <name>Mg(2+)</name>
        <dbReference type="ChEBI" id="CHEBI:18420"/>
    </cofactor>
</comment>
<comment type="catalytic activity">
    <reaction evidence="22 26">
        <text>presqualene diphosphate + NADPH + H(+) = squalene + diphosphate + NADP(+)</text>
        <dbReference type="Rhea" id="RHEA:22232"/>
        <dbReference type="ChEBI" id="CHEBI:15378"/>
        <dbReference type="ChEBI" id="CHEBI:15440"/>
        <dbReference type="ChEBI" id="CHEBI:33019"/>
        <dbReference type="ChEBI" id="CHEBI:57310"/>
        <dbReference type="ChEBI" id="CHEBI:57783"/>
        <dbReference type="ChEBI" id="CHEBI:58349"/>
    </reaction>
    <physiologicalReaction direction="left-to-right" evidence="22 26">
        <dbReference type="Rhea" id="RHEA:22233"/>
    </physiologicalReaction>
</comment>
<dbReference type="UniPathway" id="UPA00767">
    <property type="reaction ID" value="UER00751"/>
</dbReference>
<keyword evidence="18" id="KW-0472">Membrane</keyword>
<feature type="compositionally biased region" description="Low complexity" evidence="27">
    <location>
        <begin position="100"/>
        <end position="112"/>
    </location>
</feature>
<dbReference type="OMA" id="GVGMSEY"/>
<comment type="catalytic activity">
    <reaction evidence="23 26">
        <text>presqualene diphosphate + NADH + H(+) = squalene + diphosphate + NAD(+)</text>
        <dbReference type="Rhea" id="RHEA:22228"/>
        <dbReference type="ChEBI" id="CHEBI:15378"/>
        <dbReference type="ChEBI" id="CHEBI:15440"/>
        <dbReference type="ChEBI" id="CHEBI:33019"/>
        <dbReference type="ChEBI" id="CHEBI:57310"/>
        <dbReference type="ChEBI" id="CHEBI:57540"/>
        <dbReference type="ChEBI" id="CHEBI:57945"/>
    </reaction>
    <physiologicalReaction direction="left-to-right" evidence="23 26">
        <dbReference type="Rhea" id="RHEA:22229"/>
    </physiologicalReaction>
</comment>
<evidence type="ECO:0000256" key="14">
    <source>
        <dbReference type="ARBA" id="ARBA00022857"/>
    </source>
</evidence>
<evidence type="ECO:0000256" key="25">
    <source>
        <dbReference type="ARBA" id="ARBA00048854"/>
    </source>
</evidence>
<proteinExistence type="inferred from homology"/>
<keyword evidence="10" id="KW-0812">Transmembrane</keyword>
<dbReference type="PANTHER" id="PTHR11626">
    <property type="entry name" value="FARNESYL-DIPHOSPHATE FARNESYLTRANSFERASE"/>
    <property type="match status" value="1"/>
</dbReference>
<dbReference type="InterPro" id="IPR008949">
    <property type="entry name" value="Isoprenoid_synthase_dom_sf"/>
</dbReference>
<dbReference type="GO" id="GO:0046872">
    <property type="term" value="F:metal ion binding"/>
    <property type="evidence" value="ECO:0007669"/>
    <property type="project" value="UniProtKB-KW"/>
</dbReference>
<dbReference type="NCBIfam" id="TIGR01559">
    <property type="entry name" value="squal_synth"/>
    <property type="match status" value="1"/>
</dbReference>
<reference evidence="28" key="2">
    <citation type="submission" date="2025-09" db="UniProtKB">
        <authorList>
            <consortium name="Ensembl"/>
        </authorList>
    </citation>
    <scope>IDENTIFICATION</scope>
</reference>
<feature type="compositionally biased region" description="Pro residues" evidence="27">
    <location>
        <begin position="128"/>
        <end position="146"/>
    </location>
</feature>
<evidence type="ECO:0000256" key="18">
    <source>
        <dbReference type="ARBA" id="ARBA00023136"/>
    </source>
</evidence>
<keyword evidence="7" id="KW-0444">Lipid biosynthesis</keyword>
<dbReference type="InterPro" id="IPR033904">
    <property type="entry name" value="Trans_IPPS_HH"/>
</dbReference>
<comment type="catalytic activity">
    <reaction evidence="24 26">
        <text>2 (2E,6E)-farnesyl diphosphate = presqualene diphosphate + diphosphate</text>
        <dbReference type="Rhea" id="RHEA:22672"/>
        <dbReference type="ChEBI" id="CHEBI:33019"/>
        <dbReference type="ChEBI" id="CHEBI:57310"/>
        <dbReference type="ChEBI" id="CHEBI:175763"/>
    </reaction>
    <physiologicalReaction direction="left-to-right" evidence="24 26">
        <dbReference type="Rhea" id="RHEA:22673"/>
    </physiologicalReaction>
</comment>
<name>A0A8C4TRZ6_FALTI</name>
<dbReference type="Ensembl" id="ENSFTIT00000001611.1">
    <property type="protein sequence ID" value="ENSFTIP00000001531.1"/>
    <property type="gene ID" value="ENSFTIG00000001083.1"/>
</dbReference>
<evidence type="ECO:0000256" key="20">
    <source>
        <dbReference type="ARBA" id="ARBA00023221"/>
    </source>
</evidence>
<evidence type="ECO:0000256" key="6">
    <source>
        <dbReference type="ARBA" id="ARBA00015135"/>
    </source>
</evidence>